<organism evidence="1 2">
    <name type="scientific">Planococcus glaciei</name>
    <dbReference type="NCBI Taxonomy" id="459472"/>
    <lineage>
        <taxon>Bacteria</taxon>
        <taxon>Bacillati</taxon>
        <taxon>Bacillota</taxon>
        <taxon>Bacilli</taxon>
        <taxon>Bacillales</taxon>
        <taxon>Caryophanaceae</taxon>
        <taxon>Planococcus</taxon>
    </lineage>
</organism>
<protein>
    <submittedName>
        <fullName evidence="1">Uncharacterized protein</fullName>
    </submittedName>
</protein>
<proteinExistence type="predicted"/>
<reference evidence="2" key="2">
    <citation type="submission" date="2020-06" db="EMBL/GenBank/DDBJ databases">
        <title>Isolation of Planomicrobium glaciei.</title>
        <authorList>
            <person name="Malisova L."/>
            <person name="Safrankova R."/>
            <person name="Jakubu V."/>
            <person name="Spanelova P."/>
        </authorList>
    </citation>
    <scope>NUCLEOTIDE SEQUENCE [LARGE SCALE GENOMIC DNA]</scope>
    <source>
        <strain evidence="2">NRL-ATB46093</strain>
    </source>
</reference>
<dbReference type="EMBL" id="CP051177">
    <property type="protein sequence ID" value="QKX51219.1"/>
    <property type="molecule type" value="Genomic_DNA"/>
</dbReference>
<accession>A0A7H8QBH5</accession>
<gene>
    <name evidence="1" type="ORF">HF394_11805</name>
</gene>
<dbReference type="AlphaFoldDB" id="A0A7H8QBH5"/>
<evidence type="ECO:0000313" key="1">
    <source>
        <dbReference type="EMBL" id="QKX51219.1"/>
    </source>
</evidence>
<keyword evidence="2" id="KW-1185">Reference proteome</keyword>
<sequence>MQHNQLLTTEKVQYTFTRVKDTYEENGQKFITLFGRLTVQNDGQSKSAWVEIEEVKWEQATEKLKNMPDAMYMFNVSKQIFKDLLHIANSHHQELYCLTPVYLAREYNQLHN</sequence>
<evidence type="ECO:0000313" key="2">
    <source>
        <dbReference type="Proteomes" id="UP000509222"/>
    </source>
</evidence>
<dbReference type="Proteomes" id="UP000509222">
    <property type="component" value="Chromosome"/>
</dbReference>
<dbReference type="RefSeq" id="WP_036804545.1">
    <property type="nucleotide sequence ID" value="NZ_CP051177.1"/>
</dbReference>
<reference evidence="1 2" key="1">
    <citation type="submission" date="2020-04" db="EMBL/GenBank/DDBJ databases">
        <authorList>
            <person name="Pajer P."/>
            <person name="Broz P."/>
        </authorList>
    </citation>
    <scope>NUCLEOTIDE SEQUENCE [LARGE SCALE GENOMIC DNA]</scope>
    <source>
        <strain evidence="2">NRL-ATB46093</strain>
    </source>
</reference>
<name>A0A7H8QBH5_9BACL</name>